<evidence type="ECO:0000313" key="3">
    <source>
        <dbReference type="Proteomes" id="UP000532373"/>
    </source>
</evidence>
<protein>
    <submittedName>
        <fullName evidence="2">Uncharacterized membrane protein YgdD (TMEM256/DUF423 family)</fullName>
    </submittedName>
</protein>
<proteinExistence type="predicted"/>
<dbReference type="EMBL" id="JACHGI010000002">
    <property type="protein sequence ID" value="MBB6465918.1"/>
    <property type="molecule type" value="Genomic_DNA"/>
</dbReference>
<dbReference type="Proteomes" id="UP000532373">
    <property type="component" value="Unassembled WGS sequence"/>
</dbReference>
<dbReference type="AlphaFoldDB" id="A0A8E1WCV1"/>
<keyword evidence="1" id="KW-0472">Membrane</keyword>
<keyword evidence="1" id="KW-0812">Transmembrane</keyword>
<keyword evidence="1" id="KW-1133">Transmembrane helix</keyword>
<accession>A0A8E1WCV1</accession>
<dbReference type="RefSeq" id="WP_184768368.1">
    <property type="nucleotide sequence ID" value="NZ_JACHGI010000002.1"/>
</dbReference>
<evidence type="ECO:0000256" key="1">
    <source>
        <dbReference type="SAM" id="Phobius"/>
    </source>
</evidence>
<dbReference type="InterPro" id="IPR006696">
    <property type="entry name" value="DUF423"/>
</dbReference>
<comment type="caution">
    <text evidence="2">The sequence shown here is derived from an EMBL/GenBank/DDBJ whole genome shotgun (WGS) entry which is preliminary data.</text>
</comment>
<evidence type="ECO:0000313" key="2">
    <source>
        <dbReference type="EMBL" id="MBB6465918.1"/>
    </source>
</evidence>
<reference evidence="2 3" key="1">
    <citation type="submission" date="2020-08" db="EMBL/GenBank/DDBJ databases">
        <title>Genomic Encyclopedia of Type Strains, Phase IV (KMG-IV): sequencing the most valuable type-strain genomes for metagenomic binning, comparative biology and taxonomic classification.</title>
        <authorList>
            <person name="Goeker M."/>
        </authorList>
    </citation>
    <scope>NUCLEOTIDE SEQUENCE [LARGE SCALE GENOMIC DNA]</scope>
    <source>
        <strain evidence="2 3">DSM 17454</strain>
    </source>
</reference>
<feature type="transmembrane region" description="Helical" evidence="1">
    <location>
        <begin position="34"/>
        <end position="55"/>
    </location>
</feature>
<dbReference type="Pfam" id="PF04241">
    <property type="entry name" value="DUF423"/>
    <property type="match status" value="1"/>
</dbReference>
<feature type="transmembrane region" description="Helical" evidence="1">
    <location>
        <begin position="62"/>
        <end position="80"/>
    </location>
</feature>
<name>A0A8E1WCV1_9HYPH</name>
<organism evidence="2 3">
    <name type="scientific">Aminobacter carboxidus</name>
    <dbReference type="NCBI Taxonomy" id="376165"/>
    <lineage>
        <taxon>Bacteria</taxon>
        <taxon>Pseudomonadati</taxon>
        <taxon>Pseudomonadota</taxon>
        <taxon>Alphaproteobacteria</taxon>
        <taxon>Hyphomicrobiales</taxon>
        <taxon>Phyllobacteriaceae</taxon>
        <taxon>Aminobacter</taxon>
    </lineage>
</organism>
<feature type="transmembrane region" description="Helical" evidence="1">
    <location>
        <begin position="92"/>
        <end position="114"/>
    </location>
</feature>
<sequence>MQFDRVLFITGALFGAVGVALSAAASHGGGVNVATAANFLLFHAPALIALSLVVAGGRLLHFGAAVLLVAVLMFSGDLLARDYLGQRLFPFAAPIGGTGMILGWLMLAVGGLFARKNN</sequence>
<gene>
    <name evidence="2" type="ORF">HNQ96_001776</name>
</gene>